<feature type="compositionally biased region" description="Polar residues" evidence="1">
    <location>
        <begin position="675"/>
        <end position="688"/>
    </location>
</feature>
<evidence type="ECO:0008006" key="4">
    <source>
        <dbReference type="Google" id="ProtNLM"/>
    </source>
</evidence>
<evidence type="ECO:0000256" key="1">
    <source>
        <dbReference type="SAM" id="MobiDB-lite"/>
    </source>
</evidence>
<keyword evidence="2" id="KW-0812">Transmembrane</keyword>
<organism evidence="3">
    <name type="scientific">Fervidobacterium pennivorans</name>
    <dbReference type="NCBI Taxonomy" id="93466"/>
    <lineage>
        <taxon>Bacteria</taxon>
        <taxon>Thermotogati</taxon>
        <taxon>Thermotogota</taxon>
        <taxon>Thermotogae</taxon>
        <taxon>Thermotogales</taxon>
        <taxon>Fervidobacteriaceae</taxon>
        <taxon>Fervidobacterium</taxon>
    </lineage>
</organism>
<comment type="caution">
    <text evidence="3">The sequence shown here is derived from an EMBL/GenBank/DDBJ whole genome shotgun (WGS) entry which is preliminary data.</text>
</comment>
<feature type="transmembrane region" description="Helical" evidence="2">
    <location>
        <begin position="12"/>
        <end position="32"/>
    </location>
</feature>
<evidence type="ECO:0000313" key="3">
    <source>
        <dbReference type="EMBL" id="HGU53073.1"/>
    </source>
</evidence>
<keyword evidence="2" id="KW-0472">Membrane</keyword>
<name>A0A7V4NF00_FERPE</name>
<dbReference type="AlphaFoldDB" id="A0A7V4NF00"/>
<keyword evidence="2" id="KW-1133">Transmembrane helix</keyword>
<gene>
    <name evidence="3" type="ORF">ENT78_06080</name>
</gene>
<accession>A0A7V4NF00</accession>
<protein>
    <recommendedName>
        <fullName evidence="4">DUF4340 domain-containing protein</fullName>
    </recommendedName>
</protein>
<feature type="region of interest" description="Disordered" evidence="1">
    <location>
        <begin position="655"/>
        <end position="726"/>
    </location>
</feature>
<reference evidence="3" key="1">
    <citation type="journal article" date="2020" name="mSystems">
        <title>Genome- and Community-Level Interaction Insights into Carbon Utilization and Element Cycling Functions of Hydrothermarchaeota in Hydrothermal Sediment.</title>
        <authorList>
            <person name="Zhou Z."/>
            <person name="Liu Y."/>
            <person name="Xu W."/>
            <person name="Pan J."/>
            <person name="Luo Z.H."/>
            <person name="Li M."/>
        </authorList>
    </citation>
    <scope>NUCLEOTIDE SEQUENCE [LARGE SCALE GENOMIC DNA]</scope>
    <source>
        <strain evidence="3">SpSt-61</strain>
    </source>
</reference>
<evidence type="ECO:0000256" key="2">
    <source>
        <dbReference type="SAM" id="Phobius"/>
    </source>
</evidence>
<sequence length="726" mass="83498">MNRKQGTRRSRARVFKWLFVFAFVAIVGIGLIRENIERWKLLHEPYKQYNIYGVLETCKIYFGNVKLDNFFFHEPRFYCRDDLGNQYAFSILEKDNLTIYKNGKSLLPEQVDELYEKIFKGVIVETIKRQPPANFEGCDPNSIFSYLKGWVDEYIYNEGRHFVKFSGMDSVGNIVDVVYEVKKVNNKVKVYVDHILVNGRQLNENERRVLLAIIYKKKIEQEVLETVVNGYLPELSEATLGEVLGKLPSSRFYLFNEKEKLVEFTAYENFGTSQDVKRITIRFHVNDYGYISVVYFMVNDEEKTVKEAHEYIKKVYKKFGYLTDEQEREKYKRRILASTVPGRAITFNEFVQQYLKDVSWVVTIEGDKVMVRLEAHTKNSNKALWLLFELPRERMESPIVKDVNYNGLKVSLNEVLSDIMPREVANVRNETTNDEKAKIAAVQSSLSVAGSKFSNNKIAVESFLKDVKWSVNKNTVEVRAKGKYLGKFMDFKIVFSTNNVAKPAIDSVSIDGKQCPSNIAEYIIGKIYGIDKSNLLVAHVKNSKVLNEPLKNLLKTGEWNVDTNSDKVNYQENDFLISFAVSPSGKVEVFHIGANGKDLTDLTDKFFIALESHKSVKEAINDVLYEETRETELAISPDSIEEESRPEMEVEETFEGTTNTFTEQSGIDDEVDTGINVQETENVDSTESIELWDETLPNTTDPSLAEPRRNDNSDGSKEEDYSYGEL</sequence>
<proteinExistence type="predicted"/>
<feature type="compositionally biased region" description="Basic and acidic residues" evidence="1">
    <location>
        <begin position="706"/>
        <end position="720"/>
    </location>
</feature>
<dbReference type="EMBL" id="DSZZ01000279">
    <property type="protein sequence ID" value="HGU53073.1"/>
    <property type="molecule type" value="Genomic_DNA"/>
</dbReference>